<feature type="transmembrane region" description="Helical" evidence="7">
    <location>
        <begin position="203"/>
        <end position="222"/>
    </location>
</feature>
<evidence type="ECO:0000256" key="4">
    <source>
        <dbReference type="ARBA" id="ARBA00022692"/>
    </source>
</evidence>
<evidence type="ECO:0000313" key="10">
    <source>
        <dbReference type="Proteomes" id="UP001056455"/>
    </source>
</evidence>
<dbReference type="PROSITE" id="PS01311">
    <property type="entry name" value="LGT"/>
    <property type="match status" value="1"/>
</dbReference>
<dbReference type="HAMAP" id="MF_01147">
    <property type="entry name" value="Lgt"/>
    <property type="match status" value="1"/>
</dbReference>
<comment type="catalytic activity">
    <reaction evidence="7">
        <text>L-cysteinyl-[prolipoprotein] + a 1,2-diacyl-sn-glycero-3-phospho-(1'-sn-glycerol) = an S-1,2-diacyl-sn-glyceryl-L-cysteinyl-[prolipoprotein] + sn-glycerol 1-phosphate + H(+)</text>
        <dbReference type="Rhea" id="RHEA:56712"/>
        <dbReference type="Rhea" id="RHEA-COMP:14679"/>
        <dbReference type="Rhea" id="RHEA-COMP:14680"/>
        <dbReference type="ChEBI" id="CHEBI:15378"/>
        <dbReference type="ChEBI" id="CHEBI:29950"/>
        <dbReference type="ChEBI" id="CHEBI:57685"/>
        <dbReference type="ChEBI" id="CHEBI:64716"/>
        <dbReference type="ChEBI" id="CHEBI:140658"/>
        <dbReference type="EC" id="2.5.1.145"/>
    </reaction>
</comment>
<dbReference type="RefSeq" id="WP_252595599.1">
    <property type="nucleotide sequence ID" value="NZ_CP099489.1"/>
</dbReference>
<dbReference type="EMBL" id="CP099489">
    <property type="protein sequence ID" value="USQ82037.1"/>
    <property type="molecule type" value="Genomic_DNA"/>
</dbReference>
<keyword evidence="6 7" id="KW-0472">Membrane</keyword>
<evidence type="ECO:0000256" key="3">
    <source>
        <dbReference type="ARBA" id="ARBA00022679"/>
    </source>
</evidence>
<feature type="transmembrane region" description="Helical" evidence="7">
    <location>
        <begin position="88"/>
        <end position="112"/>
    </location>
</feature>
<keyword evidence="4 7" id="KW-0812">Transmembrane</keyword>
<comment type="subcellular location">
    <subcellularLocation>
        <location evidence="7">Cell membrane</location>
        <topology evidence="7">Multi-pass membrane protein</topology>
    </subcellularLocation>
</comment>
<dbReference type="EC" id="2.5.1.145" evidence="7"/>
<comment type="pathway">
    <text evidence="7">Protein modification; lipoprotein biosynthesis (diacylglyceryl transfer).</text>
</comment>
<evidence type="ECO:0000256" key="8">
    <source>
        <dbReference type="SAM" id="MobiDB-lite"/>
    </source>
</evidence>
<evidence type="ECO:0000256" key="2">
    <source>
        <dbReference type="ARBA" id="ARBA00022475"/>
    </source>
</evidence>
<evidence type="ECO:0000313" key="9">
    <source>
        <dbReference type="EMBL" id="USQ82037.1"/>
    </source>
</evidence>
<feature type="compositionally biased region" description="Acidic residues" evidence="8">
    <location>
        <begin position="321"/>
        <end position="335"/>
    </location>
</feature>
<accession>A0ABY4YZK7</accession>
<evidence type="ECO:0000256" key="1">
    <source>
        <dbReference type="ARBA" id="ARBA00007150"/>
    </source>
</evidence>
<feature type="binding site" evidence="7">
    <location>
        <position position="138"/>
    </location>
    <ligand>
        <name>a 1,2-diacyl-sn-glycero-3-phospho-(1'-sn-glycerol)</name>
        <dbReference type="ChEBI" id="CHEBI:64716"/>
    </ligand>
</feature>
<feature type="transmembrane region" description="Helical" evidence="7">
    <location>
        <begin position="242"/>
        <end position="260"/>
    </location>
</feature>
<proteinExistence type="inferred from homology"/>
<evidence type="ECO:0000256" key="6">
    <source>
        <dbReference type="ARBA" id="ARBA00023136"/>
    </source>
</evidence>
<dbReference type="InterPro" id="IPR001640">
    <property type="entry name" value="Lgt"/>
</dbReference>
<dbReference type="PANTHER" id="PTHR30589">
    <property type="entry name" value="PROLIPOPROTEIN DIACYLGLYCERYL TRANSFERASE"/>
    <property type="match status" value="1"/>
</dbReference>
<reference evidence="9" key="1">
    <citation type="submission" date="2022-06" db="EMBL/GenBank/DDBJ databases">
        <title>Ornithinimicrobium HY1793.</title>
        <authorList>
            <person name="Huang Y."/>
        </authorList>
    </citation>
    <scope>NUCLEOTIDE SEQUENCE</scope>
    <source>
        <strain evidence="9">HY1793</strain>
    </source>
</reference>
<keyword evidence="10" id="KW-1185">Reference proteome</keyword>
<protein>
    <recommendedName>
        <fullName evidence="7">Phosphatidylglycerol--prolipoprotein diacylglyceryl transferase</fullName>
        <ecNumber evidence="7">2.5.1.145</ecNumber>
    </recommendedName>
</protein>
<comment type="function">
    <text evidence="7">Catalyzes the transfer of the diacylglyceryl group from phosphatidylglycerol to the sulfhydryl group of the N-terminal cysteine of a prolipoprotein, the first step in the formation of mature lipoproteins.</text>
</comment>
<comment type="similarity">
    <text evidence="1 7">Belongs to the Lgt family.</text>
</comment>
<feature type="region of interest" description="Disordered" evidence="8">
    <location>
        <begin position="282"/>
        <end position="335"/>
    </location>
</feature>
<dbReference type="PANTHER" id="PTHR30589:SF0">
    <property type="entry name" value="PHOSPHATIDYLGLYCEROL--PROLIPOPROTEIN DIACYLGLYCERYL TRANSFERASE"/>
    <property type="match status" value="1"/>
</dbReference>
<keyword evidence="3 7" id="KW-0808">Transferase</keyword>
<dbReference type="NCBIfam" id="TIGR00544">
    <property type="entry name" value="lgt"/>
    <property type="match status" value="1"/>
</dbReference>
<feature type="transmembrane region" description="Helical" evidence="7">
    <location>
        <begin position="20"/>
        <end position="36"/>
    </location>
</feature>
<dbReference type="GO" id="GO:0008961">
    <property type="term" value="F:phosphatidylglycerol-prolipoprotein diacylglyceryl transferase activity"/>
    <property type="evidence" value="ECO:0007669"/>
    <property type="project" value="UniProtKB-EC"/>
</dbReference>
<sequence length="335" mass="36466">MSIPSPDISQFQLGPLTIRFYALCLLAGMILAWFIGRKRWVARGGLADTFESIAIVAIPSGIVGARIYHVATHWEDYFGEGRDPISALYIWEGGIAIFGAVIGGALGALFVCWRKGARITAFADSLAPGLILAQAVGRLGNWFNQELFGGPDDGPLGLEIDPDRRPSEYRDVETFQPTFLYELTWNALGCLLLLWIDRRFKLGWGKLIALYMVIYGTGRFWIEGIRTDFSYMVGPLRTNQATALLFIIVGILLFAISHTLRKGREPWVERAGVGGPDYVPAEHEAGAITADDPAESSAARDGDEAVGVTADDEAGGVTADSPDEPAESNEDVTPR</sequence>
<dbReference type="Proteomes" id="UP001056455">
    <property type="component" value="Chromosome"/>
</dbReference>
<keyword evidence="5 7" id="KW-1133">Transmembrane helix</keyword>
<name>A0ABY4YZK7_9MICO</name>
<keyword evidence="2 7" id="KW-1003">Cell membrane</keyword>
<evidence type="ECO:0000256" key="7">
    <source>
        <dbReference type="HAMAP-Rule" id="MF_01147"/>
    </source>
</evidence>
<feature type="transmembrane region" description="Helical" evidence="7">
    <location>
        <begin position="48"/>
        <end position="68"/>
    </location>
</feature>
<dbReference type="Pfam" id="PF01790">
    <property type="entry name" value="LGT"/>
    <property type="match status" value="1"/>
</dbReference>
<organism evidence="9 10">
    <name type="scientific">Ornithinimicrobium faecis</name>
    <dbReference type="NCBI Taxonomy" id="2934158"/>
    <lineage>
        <taxon>Bacteria</taxon>
        <taxon>Bacillati</taxon>
        <taxon>Actinomycetota</taxon>
        <taxon>Actinomycetes</taxon>
        <taxon>Micrococcales</taxon>
        <taxon>Ornithinimicrobiaceae</taxon>
        <taxon>Ornithinimicrobium</taxon>
    </lineage>
</organism>
<evidence type="ECO:0000256" key="5">
    <source>
        <dbReference type="ARBA" id="ARBA00022989"/>
    </source>
</evidence>
<gene>
    <name evidence="7 9" type="primary">lgt</name>
    <name evidence="9" type="ORF">NF556_10460</name>
</gene>